<dbReference type="PROSITE" id="PS51462">
    <property type="entry name" value="NUDIX"/>
    <property type="match status" value="1"/>
</dbReference>
<dbReference type="InterPro" id="IPR015797">
    <property type="entry name" value="NUDIX_hydrolase-like_dom_sf"/>
</dbReference>
<accession>A0AB39TCS2</accession>
<feature type="compositionally biased region" description="Low complexity" evidence="1">
    <location>
        <begin position="351"/>
        <end position="364"/>
    </location>
</feature>
<dbReference type="CDD" id="cd02440">
    <property type="entry name" value="AdoMet_MTases"/>
    <property type="match status" value="1"/>
</dbReference>
<dbReference type="EMBL" id="CP163444">
    <property type="protein sequence ID" value="XDQ76373.1"/>
    <property type="molecule type" value="Genomic_DNA"/>
</dbReference>
<dbReference type="GO" id="GO:0017000">
    <property type="term" value="P:antibiotic biosynthetic process"/>
    <property type="evidence" value="ECO:0007669"/>
    <property type="project" value="UniProtKB-ARBA"/>
</dbReference>
<sequence length="406" mass="43621">MEYVERTEWHRHYAEGKGFRLLGDVERKLLATHVPAPEGGGRALEVGCGTGELSVHLTSLDYTVDAVDFADSAIARAREEHPDAPRVRWIRMDVERDDPVALHEGGYDLIVLRLVIPFLANRVSTLHGLGERLRPGGALVVITPVAEHTPEERRGTALDEDEIVLLTGHWERAERFDADRLAVLVLRGPCHGGTRAVERRPAPSGPEAATALAVVTDETGRVLLGRSRRGVWELPGGEGVGSETFAAAAVRGLAEDTGLAAEVEDAHVVTMLGDAVGDVPRLTAVVRITSWTGALSRPEHDGFVRWEFFERSGLRRGRVRTGRAGAGGRLARDPPGPAPGDPVRDRRGTTSSARRACRGRSAPAGHGGDRGRRRLGPVGAGPGGASVGAPPPVRPREEPEDGLRRR</sequence>
<dbReference type="GO" id="GO:0008168">
    <property type="term" value="F:methyltransferase activity"/>
    <property type="evidence" value="ECO:0007669"/>
    <property type="project" value="UniProtKB-KW"/>
</dbReference>
<keyword evidence="3" id="KW-0808">Transferase</keyword>
<dbReference type="PANTHER" id="PTHR43861">
    <property type="entry name" value="TRANS-ACONITATE 2-METHYLTRANSFERASE-RELATED"/>
    <property type="match status" value="1"/>
</dbReference>
<dbReference type="RefSeq" id="WP_369148970.1">
    <property type="nucleotide sequence ID" value="NZ_CP163444.1"/>
</dbReference>
<dbReference type="InterPro" id="IPR000086">
    <property type="entry name" value="NUDIX_hydrolase_dom"/>
</dbReference>
<dbReference type="Gene3D" id="3.90.79.10">
    <property type="entry name" value="Nucleoside Triphosphate Pyrophosphohydrolase"/>
    <property type="match status" value="1"/>
</dbReference>
<evidence type="ECO:0000259" key="2">
    <source>
        <dbReference type="PROSITE" id="PS51462"/>
    </source>
</evidence>
<dbReference type="SUPFAM" id="SSF55811">
    <property type="entry name" value="Nudix"/>
    <property type="match status" value="1"/>
</dbReference>
<evidence type="ECO:0000313" key="3">
    <source>
        <dbReference type="EMBL" id="XDQ76373.1"/>
    </source>
</evidence>
<dbReference type="Gene3D" id="3.40.50.150">
    <property type="entry name" value="Vaccinia Virus protein VP39"/>
    <property type="match status" value="1"/>
</dbReference>
<dbReference type="Pfam" id="PF00293">
    <property type="entry name" value="NUDIX"/>
    <property type="match status" value="1"/>
</dbReference>
<reference evidence="3" key="1">
    <citation type="submission" date="2024-07" db="EMBL/GenBank/DDBJ databases">
        <authorList>
            <person name="Yu S.T."/>
        </authorList>
    </citation>
    <scope>NUCLEOTIDE SEQUENCE</scope>
    <source>
        <strain evidence="3">R44</strain>
    </source>
</reference>
<feature type="compositionally biased region" description="Basic and acidic residues" evidence="1">
    <location>
        <begin position="394"/>
        <end position="406"/>
    </location>
</feature>
<dbReference type="InterPro" id="IPR029063">
    <property type="entry name" value="SAM-dependent_MTases_sf"/>
</dbReference>
<name>A0AB39TCS2_9ACTN</name>
<dbReference type="Pfam" id="PF08242">
    <property type="entry name" value="Methyltransf_12"/>
    <property type="match status" value="1"/>
</dbReference>
<proteinExistence type="predicted"/>
<gene>
    <name evidence="3" type="ORF">AB5J54_40250</name>
</gene>
<dbReference type="SUPFAM" id="SSF53335">
    <property type="entry name" value="S-adenosyl-L-methionine-dependent methyltransferases"/>
    <property type="match status" value="1"/>
</dbReference>
<dbReference type="GO" id="GO:0032259">
    <property type="term" value="P:methylation"/>
    <property type="evidence" value="ECO:0007669"/>
    <property type="project" value="UniProtKB-KW"/>
</dbReference>
<dbReference type="InterPro" id="IPR013217">
    <property type="entry name" value="Methyltransf_12"/>
</dbReference>
<feature type="domain" description="Nudix hydrolase" evidence="2">
    <location>
        <begin position="205"/>
        <end position="332"/>
    </location>
</feature>
<keyword evidence="3" id="KW-0489">Methyltransferase</keyword>
<feature type="region of interest" description="Disordered" evidence="1">
    <location>
        <begin position="319"/>
        <end position="406"/>
    </location>
</feature>
<dbReference type="AlphaFoldDB" id="A0AB39TCS2"/>
<organism evidence="3">
    <name type="scientific">Streptomyces sp. R44</name>
    <dbReference type="NCBI Taxonomy" id="3238633"/>
    <lineage>
        <taxon>Bacteria</taxon>
        <taxon>Bacillati</taxon>
        <taxon>Actinomycetota</taxon>
        <taxon>Actinomycetes</taxon>
        <taxon>Kitasatosporales</taxon>
        <taxon>Streptomycetaceae</taxon>
        <taxon>Streptomyces</taxon>
    </lineage>
</organism>
<evidence type="ECO:0000256" key="1">
    <source>
        <dbReference type="SAM" id="MobiDB-lite"/>
    </source>
</evidence>
<protein>
    <submittedName>
        <fullName evidence="3">Methyltransferase</fullName>
    </submittedName>
</protein>